<dbReference type="GeneID" id="31363170"/>
<dbReference type="PRINTS" id="PR00385">
    <property type="entry name" value="P450"/>
</dbReference>
<keyword evidence="15" id="KW-1185">Reference proteome</keyword>
<evidence type="ECO:0000256" key="5">
    <source>
        <dbReference type="ARBA" id="ARBA00022692"/>
    </source>
</evidence>
<proteinExistence type="inferred from homology"/>
<comment type="caution">
    <text evidence="14">The sequence shown here is derived from an EMBL/GenBank/DDBJ whole genome shotgun (WGS) entry which is preliminary data.</text>
</comment>
<accession>D3BGN7</accession>
<dbReference type="PRINTS" id="PR00463">
    <property type="entry name" value="EP450I"/>
</dbReference>
<keyword evidence="11" id="KW-0472">Membrane</keyword>
<dbReference type="AlphaFoldDB" id="D3BGN7"/>
<keyword evidence="8 13" id="KW-0560">Oxidoreductase</keyword>
<evidence type="ECO:0000313" key="15">
    <source>
        <dbReference type="Proteomes" id="UP000001396"/>
    </source>
</evidence>
<keyword evidence="7" id="KW-1133">Transmembrane helix</keyword>
<dbReference type="SUPFAM" id="SSF48264">
    <property type="entry name" value="Cytochrome P450"/>
    <property type="match status" value="1"/>
</dbReference>
<evidence type="ECO:0000256" key="7">
    <source>
        <dbReference type="ARBA" id="ARBA00022989"/>
    </source>
</evidence>
<dbReference type="GO" id="GO:0020037">
    <property type="term" value="F:heme binding"/>
    <property type="evidence" value="ECO:0007669"/>
    <property type="project" value="InterPro"/>
</dbReference>
<reference evidence="14 15" key="1">
    <citation type="journal article" date="2011" name="Genome Res.">
        <title>Phylogeny-wide analysis of social amoeba genomes highlights ancient origins for complex intercellular communication.</title>
        <authorList>
            <person name="Heidel A.J."/>
            <person name="Lawal H.M."/>
            <person name="Felder M."/>
            <person name="Schilde C."/>
            <person name="Helps N.R."/>
            <person name="Tunggal B."/>
            <person name="Rivero F."/>
            <person name="John U."/>
            <person name="Schleicher M."/>
            <person name="Eichinger L."/>
            <person name="Platzer M."/>
            <person name="Noegel A.A."/>
            <person name="Schaap P."/>
            <person name="Gloeckner G."/>
        </authorList>
    </citation>
    <scope>NUCLEOTIDE SEQUENCE [LARGE SCALE GENOMIC DNA]</scope>
    <source>
        <strain evidence="15">ATCC 26659 / Pp 5 / PN500</strain>
    </source>
</reference>
<comment type="cofactor">
    <cofactor evidence="1 12">
        <name>heme</name>
        <dbReference type="ChEBI" id="CHEBI:30413"/>
    </cofactor>
</comment>
<organism evidence="14 15">
    <name type="scientific">Heterostelium pallidum (strain ATCC 26659 / Pp 5 / PN500)</name>
    <name type="common">Cellular slime mold</name>
    <name type="synonym">Polysphondylium pallidum</name>
    <dbReference type="NCBI Taxonomy" id="670386"/>
    <lineage>
        <taxon>Eukaryota</taxon>
        <taxon>Amoebozoa</taxon>
        <taxon>Evosea</taxon>
        <taxon>Eumycetozoa</taxon>
        <taxon>Dictyostelia</taxon>
        <taxon>Acytosteliales</taxon>
        <taxon>Acytosteliaceae</taxon>
        <taxon>Heterostelium</taxon>
    </lineage>
</organism>
<comment type="subcellular location">
    <subcellularLocation>
        <location evidence="2">Membrane</location>
        <topology evidence="2">Single-pass membrane protein</topology>
    </subcellularLocation>
</comment>
<dbReference type="InterPro" id="IPR001128">
    <property type="entry name" value="Cyt_P450"/>
</dbReference>
<dbReference type="FunCoup" id="D3BGN7">
    <property type="interactions" value="2"/>
</dbReference>
<evidence type="ECO:0000256" key="9">
    <source>
        <dbReference type="ARBA" id="ARBA00023004"/>
    </source>
</evidence>
<dbReference type="PANTHER" id="PTHR24303">
    <property type="entry name" value="HEME-BINDING MONOOXYGENASE FAMILY"/>
    <property type="match status" value="1"/>
</dbReference>
<dbReference type="Proteomes" id="UP000001396">
    <property type="component" value="Unassembled WGS sequence"/>
</dbReference>
<comment type="similarity">
    <text evidence="3 13">Belongs to the cytochrome P450 family.</text>
</comment>
<dbReference type="Pfam" id="PF00067">
    <property type="entry name" value="p450"/>
    <property type="match status" value="1"/>
</dbReference>
<dbReference type="GO" id="GO:0005506">
    <property type="term" value="F:iron ion binding"/>
    <property type="evidence" value="ECO:0007669"/>
    <property type="project" value="InterPro"/>
</dbReference>
<dbReference type="STRING" id="670386.D3BGN7"/>
<dbReference type="GO" id="GO:0004497">
    <property type="term" value="F:monooxygenase activity"/>
    <property type="evidence" value="ECO:0007669"/>
    <property type="project" value="UniProtKB-KW"/>
</dbReference>
<dbReference type="EMBL" id="ADBJ01000035">
    <property type="protein sequence ID" value="EFA79271.1"/>
    <property type="molecule type" value="Genomic_DNA"/>
</dbReference>
<evidence type="ECO:0000256" key="13">
    <source>
        <dbReference type="RuleBase" id="RU000461"/>
    </source>
</evidence>
<keyword evidence="6 12" id="KW-0479">Metal-binding</keyword>
<dbReference type="InterPro" id="IPR017972">
    <property type="entry name" value="Cyt_P450_CS"/>
</dbReference>
<evidence type="ECO:0000256" key="3">
    <source>
        <dbReference type="ARBA" id="ARBA00010617"/>
    </source>
</evidence>
<evidence type="ECO:0000256" key="11">
    <source>
        <dbReference type="ARBA" id="ARBA00023136"/>
    </source>
</evidence>
<keyword evidence="10 13" id="KW-0503">Monooxygenase</keyword>
<feature type="binding site" description="axial binding residue" evidence="12">
    <location>
        <position position="447"/>
    </location>
    <ligand>
        <name>heme</name>
        <dbReference type="ChEBI" id="CHEBI:30413"/>
    </ligand>
    <ligandPart>
        <name>Fe</name>
        <dbReference type="ChEBI" id="CHEBI:18248"/>
    </ligandPart>
</feature>
<sequence>MDIIIAIILCIILITFLHLKKRIPFSAPGPTPLPIIGNLHLIDKGKPQYALHNLYLKYGNIYSLWMGSVYAVVLSETDIIQDALVNHSDVFSDRYITPLSAIVGQLKDLGFSNGDTWSMCRAIWASAFTRSKVLQMEKTLTNNIIKCLDVIEKESESGEPVNIRYYVKKIAFNAVFQLLLSNEAPYELGKSNDLDDLIHATDEVAKWMSHGNPGDFIPLLKPFSNVKIICILNFKKLNLLISTPIQFTNLQNAIDCVNRHLNKYIQEHKDTIDPNNPRNFMDNFILEVENHKEGILDDVCILKNSSDFIIAGTDTTASTIDWSIVFLANYPEYQEMIHKEITIFENGNNEFNFTNMRTSLHITQNFIKEVWRLRPIVPLSLPHRTSKEIVFHDYFIPKDTLIFTNFFSASLNEKIWKDPYVFNPMRYSNKVEASQPTLVFGFGPRKCVGNNLAEVNILLAIAHIVKRFKIERVSDEMIDENVQIGLTMDTLPYKVIVTKR</sequence>
<dbReference type="PROSITE" id="PS00086">
    <property type="entry name" value="CYTOCHROME_P450"/>
    <property type="match status" value="1"/>
</dbReference>
<dbReference type="Gene3D" id="1.10.630.10">
    <property type="entry name" value="Cytochrome P450"/>
    <property type="match status" value="1"/>
</dbReference>
<protein>
    <submittedName>
        <fullName evidence="14">Cytochrome P450 family protein</fullName>
    </submittedName>
</protein>
<dbReference type="InParanoid" id="D3BGN7"/>
<evidence type="ECO:0000256" key="2">
    <source>
        <dbReference type="ARBA" id="ARBA00004167"/>
    </source>
</evidence>
<name>D3BGN7_HETP5</name>
<dbReference type="OMA" id="RQEMYIG"/>
<dbReference type="PANTHER" id="PTHR24303:SF31">
    <property type="entry name" value="CYTOCHROME P450 307A1-RELATED"/>
    <property type="match status" value="1"/>
</dbReference>
<gene>
    <name evidence="14" type="primary">CYP520A1</name>
    <name evidence="14" type="ORF">PPL_07689</name>
</gene>
<dbReference type="GO" id="GO:0016020">
    <property type="term" value="C:membrane"/>
    <property type="evidence" value="ECO:0007669"/>
    <property type="project" value="UniProtKB-SubCell"/>
</dbReference>
<keyword evidence="5" id="KW-0812">Transmembrane</keyword>
<evidence type="ECO:0000256" key="1">
    <source>
        <dbReference type="ARBA" id="ARBA00001971"/>
    </source>
</evidence>
<evidence type="ECO:0000256" key="6">
    <source>
        <dbReference type="ARBA" id="ARBA00022723"/>
    </source>
</evidence>
<keyword evidence="4 12" id="KW-0349">Heme</keyword>
<evidence type="ECO:0000256" key="4">
    <source>
        <dbReference type="ARBA" id="ARBA00022617"/>
    </source>
</evidence>
<evidence type="ECO:0000313" key="14">
    <source>
        <dbReference type="EMBL" id="EFA79271.1"/>
    </source>
</evidence>
<evidence type="ECO:0000256" key="8">
    <source>
        <dbReference type="ARBA" id="ARBA00023002"/>
    </source>
</evidence>
<dbReference type="InterPro" id="IPR002401">
    <property type="entry name" value="Cyt_P450_E_grp-I"/>
</dbReference>
<keyword evidence="9 12" id="KW-0408">Iron</keyword>
<evidence type="ECO:0000256" key="12">
    <source>
        <dbReference type="PIRSR" id="PIRSR602401-1"/>
    </source>
</evidence>
<dbReference type="GO" id="GO:0016705">
    <property type="term" value="F:oxidoreductase activity, acting on paired donors, with incorporation or reduction of molecular oxygen"/>
    <property type="evidence" value="ECO:0007669"/>
    <property type="project" value="InterPro"/>
</dbReference>
<evidence type="ECO:0000256" key="10">
    <source>
        <dbReference type="ARBA" id="ARBA00023033"/>
    </source>
</evidence>
<dbReference type="RefSeq" id="XP_020431392.1">
    <property type="nucleotide sequence ID" value="XM_020578523.1"/>
</dbReference>
<dbReference type="InterPro" id="IPR036396">
    <property type="entry name" value="Cyt_P450_sf"/>
</dbReference>
<dbReference type="CDD" id="cd20617">
    <property type="entry name" value="CYP1_2-like"/>
    <property type="match status" value="1"/>
</dbReference>